<feature type="domain" description="DUF6589" evidence="2">
    <location>
        <begin position="508"/>
        <end position="643"/>
    </location>
</feature>
<dbReference type="InterPro" id="IPR046496">
    <property type="entry name" value="DUF6589"/>
</dbReference>
<name>A0AAD7D6Z0_MYCRO</name>
<accession>A0AAD7D6Z0</accession>
<proteinExistence type="predicted"/>
<keyword evidence="4" id="KW-1185">Reference proteome</keyword>
<organism evidence="3 4">
    <name type="scientific">Mycena rosella</name>
    <name type="common">Pink bonnet</name>
    <name type="synonym">Agaricus rosellus</name>
    <dbReference type="NCBI Taxonomy" id="1033263"/>
    <lineage>
        <taxon>Eukaryota</taxon>
        <taxon>Fungi</taxon>
        <taxon>Dikarya</taxon>
        <taxon>Basidiomycota</taxon>
        <taxon>Agaricomycotina</taxon>
        <taxon>Agaricomycetes</taxon>
        <taxon>Agaricomycetidae</taxon>
        <taxon>Agaricales</taxon>
        <taxon>Marasmiineae</taxon>
        <taxon>Mycenaceae</taxon>
        <taxon>Mycena</taxon>
    </lineage>
</organism>
<dbReference type="Proteomes" id="UP001221757">
    <property type="component" value="Unassembled WGS sequence"/>
</dbReference>
<protein>
    <recommendedName>
        <fullName evidence="2">DUF6589 domain-containing protein</fullName>
    </recommendedName>
</protein>
<dbReference type="Pfam" id="PF20231">
    <property type="entry name" value="DUF6589"/>
    <property type="match status" value="2"/>
</dbReference>
<reference evidence="3" key="1">
    <citation type="submission" date="2023-03" db="EMBL/GenBank/DDBJ databases">
        <title>Massive genome expansion in bonnet fungi (Mycena s.s.) driven by repeated elements and novel gene families across ecological guilds.</title>
        <authorList>
            <consortium name="Lawrence Berkeley National Laboratory"/>
            <person name="Harder C.B."/>
            <person name="Miyauchi S."/>
            <person name="Viragh M."/>
            <person name="Kuo A."/>
            <person name="Thoen E."/>
            <person name="Andreopoulos B."/>
            <person name="Lu D."/>
            <person name="Skrede I."/>
            <person name="Drula E."/>
            <person name="Henrissat B."/>
            <person name="Morin E."/>
            <person name="Kohler A."/>
            <person name="Barry K."/>
            <person name="LaButti K."/>
            <person name="Morin E."/>
            <person name="Salamov A."/>
            <person name="Lipzen A."/>
            <person name="Mereny Z."/>
            <person name="Hegedus B."/>
            <person name="Baldrian P."/>
            <person name="Stursova M."/>
            <person name="Weitz H."/>
            <person name="Taylor A."/>
            <person name="Grigoriev I.V."/>
            <person name="Nagy L.G."/>
            <person name="Martin F."/>
            <person name="Kauserud H."/>
        </authorList>
    </citation>
    <scope>NUCLEOTIDE SEQUENCE</scope>
    <source>
        <strain evidence="3">CBHHK067</strain>
    </source>
</reference>
<gene>
    <name evidence="3" type="ORF">B0H17DRAFT_1230726</name>
</gene>
<evidence type="ECO:0000313" key="4">
    <source>
        <dbReference type="Proteomes" id="UP001221757"/>
    </source>
</evidence>
<sequence>MDTTFIDDSDDDLGLDVSDDDSDYNPAEPELEIEVDEDAPPTGPAIQLSHTEFLRANMQGKISDKVEAVLYAMEANGINLPIFLDALSWGDCNCITNAKIQSARSALMHREELPGIIRCWWHPPLLRGSHHTRPKGGRDVLESLAEEVMRSTIERELESLAKILCSPAGKDVDEEELTGASFKERNTHKDPEKACFFFAVISILSYSRSHHRNRLQKLFAVYFKFEGLTAKGFDTLHALGLTMRNRWTGLTVGRMSKQAMDTVVKLIDVFPWLLSYDNTTVSFRVFSQHLENQGNSATVQHAHAQLDWKIPSFFSRFSISHRLQPLVSSSTRTITFYATLLVRPPRIKGLPFGSEHITFQYMLGTVGIPEASLKMDSPELQRKIRLEMLQAWVGDQLTIDCLRHIFQFRSEDDNSFDRLDWMLMPAAWLHILMCFANSSHKQHLGTSKGRGLSQACDVLQRKGLGVSHIQGPFYHHIDEALHHIGEAQIREEWLQTRATEALNRMDAIHRPKDKHDEVKYQSIMFSRDVLQYIILRHGIKHGDVGLMEDMLPELAFQFAGGKNGNYTSEILEMLQGLNKDWPDEICDFVRNHCWVINQKIQEHNIKDIKTVTHRSQGPNVDWEYLKKLHPAIHTIRAVSMFMEQ</sequence>
<dbReference type="EMBL" id="JARKIE010000118">
    <property type="protein sequence ID" value="KAJ7681420.1"/>
    <property type="molecule type" value="Genomic_DNA"/>
</dbReference>
<dbReference type="AlphaFoldDB" id="A0AAD7D6Z0"/>
<evidence type="ECO:0000313" key="3">
    <source>
        <dbReference type="EMBL" id="KAJ7681420.1"/>
    </source>
</evidence>
<feature type="domain" description="DUF6589" evidence="2">
    <location>
        <begin position="315"/>
        <end position="503"/>
    </location>
</feature>
<evidence type="ECO:0000259" key="2">
    <source>
        <dbReference type="Pfam" id="PF20231"/>
    </source>
</evidence>
<comment type="caution">
    <text evidence="3">The sequence shown here is derived from an EMBL/GenBank/DDBJ whole genome shotgun (WGS) entry which is preliminary data.</text>
</comment>
<evidence type="ECO:0000256" key="1">
    <source>
        <dbReference type="SAM" id="MobiDB-lite"/>
    </source>
</evidence>
<feature type="region of interest" description="Disordered" evidence="1">
    <location>
        <begin position="1"/>
        <end position="27"/>
    </location>
</feature>